<evidence type="ECO:0000313" key="5">
    <source>
        <dbReference type="Proteomes" id="UP001597282"/>
    </source>
</evidence>
<dbReference type="PANTHER" id="PTHR45674:SF4">
    <property type="entry name" value="DNA LIGASE 1"/>
    <property type="match status" value="1"/>
</dbReference>
<comment type="caution">
    <text evidence="4">The sequence shown here is derived from an EMBL/GenBank/DDBJ whole genome shotgun (WGS) entry which is preliminary data.</text>
</comment>
<gene>
    <name evidence="4" type="ORF">ACFQ4Y_07940</name>
</gene>
<dbReference type="Proteomes" id="UP001597282">
    <property type="component" value="Unassembled WGS sequence"/>
</dbReference>
<name>A0ABW4C7Y9_9BACL</name>
<dbReference type="InterPro" id="IPR050191">
    <property type="entry name" value="ATP-dep_DNA_ligase"/>
</dbReference>
<evidence type="ECO:0000259" key="3">
    <source>
        <dbReference type="Pfam" id="PF01068"/>
    </source>
</evidence>
<dbReference type="RefSeq" id="WP_380145769.1">
    <property type="nucleotide sequence ID" value="NZ_JBHTNU010000006.1"/>
</dbReference>
<dbReference type="Gene3D" id="3.30.470.30">
    <property type="entry name" value="DNA ligase/mRNA capping enzyme"/>
    <property type="match status" value="1"/>
</dbReference>
<evidence type="ECO:0000256" key="1">
    <source>
        <dbReference type="ARBA" id="ARBA00007572"/>
    </source>
</evidence>
<sequence>MLKPMMAQKADTSFDDERTIVESKMDGFRLLLSTVDCVKAYTRHGNEVTNRFPELWTPPVPADTILDRELIVIHEGRPDFGKVMKRLMTQDSGKVQQLTRTHPVQYVVFDLLQHRGQRVTYLPLMERKTLLEETLQEDDSFSRIRFVEGNGTGLFQATNDAGLEGIVIKRKYSIYEVRHRSWA</sequence>
<organism evidence="4 5">
    <name type="scientific">Kroppenstedtia sanguinis</name>
    <dbReference type="NCBI Taxonomy" id="1380684"/>
    <lineage>
        <taxon>Bacteria</taxon>
        <taxon>Bacillati</taxon>
        <taxon>Bacillota</taxon>
        <taxon>Bacilli</taxon>
        <taxon>Bacillales</taxon>
        <taxon>Thermoactinomycetaceae</taxon>
        <taxon>Kroppenstedtia</taxon>
    </lineage>
</organism>
<reference evidence="5" key="1">
    <citation type="journal article" date="2019" name="Int. J. Syst. Evol. Microbiol.">
        <title>The Global Catalogue of Microorganisms (GCM) 10K type strain sequencing project: providing services to taxonomists for standard genome sequencing and annotation.</title>
        <authorList>
            <consortium name="The Broad Institute Genomics Platform"/>
            <consortium name="The Broad Institute Genome Sequencing Center for Infectious Disease"/>
            <person name="Wu L."/>
            <person name="Ma J."/>
        </authorList>
    </citation>
    <scope>NUCLEOTIDE SEQUENCE [LARGE SCALE GENOMIC DNA]</scope>
    <source>
        <strain evidence="5">S1</strain>
    </source>
</reference>
<evidence type="ECO:0000313" key="4">
    <source>
        <dbReference type="EMBL" id="MFD1426867.1"/>
    </source>
</evidence>
<dbReference type="InterPro" id="IPR012310">
    <property type="entry name" value="DNA_ligase_ATP-dep_cent"/>
</dbReference>
<dbReference type="SUPFAM" id="SSF56091">
    <property type="entry name" value="DNA ligase/mRNA capping enzyme, catalytic domain"/>
    <property type="match status" value="1"/>
</dbReference>
<dbReference type="EMBL" id="JBHTNU010000006">
    <property type="protein sequence ID" value="MFD1426867.1"/>
    <property type="molecule type" value="Genomic_DNA"/>
</dbReference>
<accession>A0ABW4C7Y9</accession>
<keyword evidence="5" id="KW-1185">Reference proteome</keyword>
<comment type="similarity">
    <text evidence="1">Belongs to the ATP-dependent DNA ligase family.</text>
</comment>
<protein>
    <recommendedName>
        <fullName evidence="3">ATP-dependent DNA ligase family profile domain-containing protein</fullName>
    </recommendedName>
</protein>
<proteinExistence type="inferred from homology"/>
<dbReference type="PANTHER" id="PTHR45674">
    <property type="entry name" value="DNA LIGASE 1/3 FAMILY MEMBER"/>
    <property type="match status" value="1"/>
</dbReference>
<keyword evidence="2" id="KW-0436">Ligase</keyword>
<feature type="domain" description="ATP-dependent DNA ligase family profile" evidence="3">
    <location>
        <begin position="4"/>
        <end position="182"/>
    </location>
</feature>
<evidence type="ECO:0000256" key="2">
    <source>
        <dbReference type="ARBA" id="ARBA00022598"/>
    </source>
</evidence>
<dbReference type="Pfam" id="PF01068">
    <property type="entry name" value="DNA_ligase_A_M"/>
    <property type="match status" value="1"/>
</dbReference>